<dbReference type="GO" id="GO:0032549">
    <property type="term" value="F:ribonucleoside binding"/>
    <property type="evidence" value="ECO:0007669"/>
    <property type="project" value="InterPro"/>
</dbReference>
<dbReference type="Proteomes" id="UP000794436">
    <property type="component" value="Unassembled WGS sequence"/>
</dbReference>
<evidence type="ECO:0000256" key="4">
    <source>
        <dbReference type="ARBA" id="ARBA00022679"/>
    </source>
</evidence>
<comment type="caution">
    <text evidence="12">The sequence shown here is derived from an EMBL/GenBank/DDBJ whole genome shotgun (WGS) entry which is preliminary data.</text>
</comment>
<evidence type="ECO:0000256" key="1">
    <source>
        <dbReference type="ARBA" id="ARBA00006835"/>
    </source>
</evidence>
<feature type="domain" description="RNA polymerase beta subunit protrusion" evidence="10">
    <location>
        <begin position="26"/>
        <end position="469"/>
    </location>
</feature>
<accession>A0A8K1FL01</accession>
<evidence type="ECO:0000256" key="5">
    <source>
        <dbReference type="ARBA" id="ARBA00022695"/>
    </source>
</evidence>
<dbReference type="Pfam" id="PF00562">
    <property type="entry name" value="RNA_pol_Rpb2_6"/>
    <property type="match status" value="1"/>
</dbReference>
<evidence type="ECO:0000256" key="2">
    <source>
        <dbReference type="ARBA" id="ARBA00012418"/>
    </source>
</evidence>
<dbReference type="Gene3D" id="3.90.1110.10">
    <property type="entry name" value="RNA polymerase Rpb2, domain 2"/>
    <property type="match status" value="1"/>
</dbReference>
<evidence type="ECO:0000256" key="6">
    <source>
        <dbReference type="ARBA" id="ARBA00023163"/>
    </source>
</evidence>
<dbReference type="InterPro" id="IPR007642">
    <property type="entry name" value="RNA_pol_Rpb2_2"/>
</dbReference>
<proteinExistence type="inferred from homology"/>
<dbReference type="InterPro" id="IPR007645">
    <property type="entry name" value="RNA_pol_Rpb2_3"/>
</dbReference>
<evidence type="ECO:0000256" key="7">
    <source>
        <dbReference type="RuleBase" id="RU000434"/>
    </source>
</evidence>
<dbReference type="InterPro" id="IPR037034">
    <property type="entry name" value="RNA_pol_Rpb2_2_sf"/>
</dbReference>
<dbReference type="Pfam" id="PF04563">
    <property type="entry name" value="RNA_pol_Rpb2_1"/>
    <property type="match status" value="1"/>
</dbReference>
<dbReference type="InterPro" id="IPR007644">
    <property type="entry name" value="RNA_pol_bsu_protrusion"/>
</dbReference>
<comment type="similarity">
    <text evidence="1 7">Belongs to the RNA polymerase beta chain family.</text>
</comment>
<dbReference type="GO" id="GO:0000428">
    <property type="term" value="C:DNA-directed RNA polymerase complex"/>
    <property type="evidence" value="ECO:0007669"/>
    <property type="project" value="UniProtKB-KW"/>
</dbReference>
<keyword evidence="3" id="KW-0240">DNA-directed RNA polymerase</keyword>
<dbReference type="EMBL" id="SPLM01000008">
    <property type="protein sequence ID" value="TMW66616.1"/>
    <property type="molecule type" value="Genomic_DNA"/>
</dbReference>
<dbReference type="SUPFAM" id="SSF64484">
    <property type="entry name" value="beta and beta-prime subunits of DNA dependent RNA-polymerase"/>
    <property type="match status" value="1"/>
</dbReference>
<dbReference type="OrthoDB" id="1739893at2759"/>
<dbReference type="InterPro" id="IPR015712">
    <property type="entry name" value="DNA-dir_RNA_pol_su2"/>
</dbReference>
<organism evidence="12 13">
    <name type="scientific">Pythium oligandrum</name>
    <name type="common">Mycoparasitic fungus</name>
    <dbReference type="NCBI Taxonomy" id="41045"/>
    <lineage>
        <taxon>Eukaryota</taxon>
        <taxon>Sar</taxon>
        <taxon>Stramenopiles</taxon>
        <taxon>Oomycota</taxon>
        <taxon>Peronosporomycetes</taxon>
        <taxon>Pythiales</taxon>
        <taxon>Pythiaceae</taxon>
        <taxon>Pythium</taxon>
    </lineage>
</organism>
<evidence type="ECO:0000256" key="3">
    <source>
        <dbReference type="ARBA" id="ARBA00022478"/>
    </source>
</evidence>
<dbReference type="GO" id="GO:0006351">
    <property type="term" value="P:DNA-templated transcription"/>
    <property type="evidence" value="ECO:0007669"/>
    <property type="project" value="InterPro"/>
</dbReference>
<dbReference type="PANTHER" id="PTHR20856">
    <property type="entry name" value="DNA-DIRECTED RNA POLYMERASE I SUBUNIT 2"/>
    <property type="match status" value="1"/>
</dbReference>
<keyword evidence="6" id="KW-0804">Transcription</keyword>
<dbReference type="Gene3D" id="3.90.1100.10">
    <property type="match status" value="1"/>
</dbReference>
<dbReference type="GO" id="GO:0003677">
    <property type="term" value="F:DNA binding"/>
    <property type="evidence" value="ECO:0007669"/>
    <property type="project" value="InterPro"/>
</dbReference>
<dbReference type="InterPro" id="IPR007120">
    <property type="entry name" value="DNA-dir_RNAP_su2_dom"/>
</dbReference>
<dbReference type="InterPro" id="IPR014724">
    <property type="entry name" value="RNA_pol_RPB2_OB-fold"/>
</dbReference>
<feature type="domain" description="RNA polymerase Rpb2" evidence="11">
    <location>
        <begin position="507"/>
        <end position="573"/>
    </location>
</feature>
<dbReference type="GO" id="GO:0003899">
    <property type="term" value="F:DNA-directed RNA polymerase activity"/>
    <property type="evidence" value="ECO:0007669"/>
    <property type="project" value="UniProtKB-EC"/>
</dbReference>
<dbReference type="Gene3D" id="2.40.50.150">
    <property type="match status" value="1"/>
</dbReference>
<feature type="domain" description="DNA-directed RNA polymerase subunit 2 hybrid-binding" evidence="8">
    <location>
        <begin position="604"/>
        <end position="786"/>
    </location>
</feature>
<feature type="domain" description="RNA polymerase Rpb2" evidence="9">
    <location>
        <begin position="249"/>
        <end position="422"/>
    </location>
</feature>
<sequence length="896" mass="101912">MKTFNGNQEELIAIVESALVKDSVINVTLNSFNHFVEQGLKQISHDVFELSYVLDAKDTIERDTTTEKYTLDITIDDVRVGNPSQYDHTSQQNSPMFSNEALLRDLTYCSGVYVDVTMIARAFHKNGTVSTEKLNINITLICKLPTMVKSRMCNTYNRSSEALIQLQEDPSDLGGYFVINGNQYIIINTESMKYNESREFANEGHNNGLCRADIISKPGDAFENSYNCILKLLNNNSIIVDMHLVVGFKEIDIPFFMFFRALGVYSAKEIMSYITYSFDDSDPITKQMKNILERALTNNYNEMNLILKNEFPAKKGESSGSVNVITNPDDVLQVLTRCMKPYDSYKQKLRVAGEEDALHIERFLLNKLEQTINLRLFPHIGLSQASNKKKAAFLGHMIRRMLLVRLGVLKSTDRDSYKNKRINDSGRSYSRIFKTHFNFTVVQKLKSQFMKDFKNNSFADINLQALFKSAIKAEEFEKQLMNAIVSGDKTVTTKTLAYKSRLSSQQLHHKNKLNVLTTLRSFDTPNKNNSAKSSERSITLRQVHPTGTGYICGITSADTGAKVGMSKQLSVFADTTAASSSEVLKHIVNEDPELTKIDVVLSDMTVMNKYNFHKIYNEDPLVTTFAYKHIPPMVTNAIVAISIYGGYNQEDSLIVNRSSVDRGMFDAAHMTYDKIEVEQNEIVCRPDPNNTSDIKSYCNYEKLIGGIIPEGTFVQEGDCLVGKVAKLQKGDMKDPNIIYTDRSMVYRKKEPAYVWKVIHANNYDDRELIKIVFKTFRSTEIGCKFCLTPEHEVLTTEGWISIADTTPEHQIAAMSPDGKFVYETPMEVHQFRHQGKIYKCENKRISRETTLEHKMYADITIRKNGEKNGPDAFQRIEVKDLLGLDYRVKKCSDATR</sequence>
<evidence type="ECO:0000259" key="10">
    <source>
        <dbReference type="Pfam" id="PF04563"/>
    </source>
</evidence>
<keyword evidence="13" id="KW-1185">Reference proteome</keyword>
<name>A0A8K1FL01_PYTOL</name>
<keyword evidence="4" id="KW-0808">Transferase</keyword>
<reference evidence="12" key="1">
    <citation type="submission" date="2019-03" db="EMBL/GenBank/DDBJ databases">
        <title>Long read genome sequence of the mycoparasitic Pythium oligandrum ATCC 38472 isolated from sugarbeet rhizosphere.</title>
        <authorList>
            <person name="Gaulin E."/>
        </authorList>
    </citation>
    <scope>NUCLEOTIDE SEQUENCE</scope>
    <source>
        <strain evidence="12">ATCC 38472_TT</strain>
    </source>
</reference>
<dbReference type="Pfam" id="PF04561">
    <property type="entry name" value="RNA_pol_Rpb2_2"/>
    <property type="match status" value="1"/>
</dbReference>
<evidence type="ECO:0000259" key="8">
    <source>
        <dbReference type="Pfam" id="PF00562"/>
    </source>
</evidence>
<dbReference type="EC" id="2.7.7.6" evidence="2"/>
<evidence type="ECO:0000313" key="12">
    <source>
        <dbReference type="EMBL" id="TMW66616.1"/>
    </source>
</evidence>
<evidence type="ECO:0000259" key="9">
    <source>
        <dbReference type="Pfam" id="PF04561"/>
    </source>
</evidence>
<keyword evidence="5" id="KW-0548">Nucleotidyltransferase</keyword>
<evidence type="ECO:0000313" key="13">
    <source>
        <dbReference type="Proteomes" id="UP000794436"/>
    </source>
</evidence>
<dbReference type="Pfam" id="PF04565">
    <property type="entry name" value="RNA_pol_Rpb2_3"/>
    <property type="match status" value="1"/>
</dbReference>
<protein>
    <recommendedName>
        <fullName evidence="2">DNA-directed RNA polymerase</fullName>
        <ecNumber evidence="2">2.7.7.6</ecNumber>
    </recommendedName>
</protein>
<dbReference type="AlphaFoldDB" id="A0A8K1FL01"/>
<gene>
    <name evidence="12" type="ORF">Poli38472_014592</name>
</gene>
<evidence type="ECO:0000259" key="11">
    <source>
        <dbReference type="Pfam" id="PF04565"/>
    </source>
</evidence>